<keyword evidence="1" id="KW-1133">Transmembrane helix</keyword>
<dbReference type="AlphaFoldDB" id="M2XB25"/>
<dbReference type="EMBL" id="ANHZ02000016">
    <property type="protein sequence ID" value="EME36281.1"/>
    <property type="molecule type" value="Genomic_DNA"/>
</dbReference>
<dbReference type="PANTHER" id="PTHR34821">
    <property type="entry name" value="INNER MEMBRANE PROTEIN YDCZ"/>
    <property type="match status" value="1"/>
</dbReference>
<feature type="transmembrane region" description="Helical" evidence="1">
    <location>
        <begin position="129"/>
        <end position="148"/>
    </location>
</feature>
<gene>
    <name evidence="2" type="ORF">C884_00572</name>
</gene>
<feature type="transmembrane region" description="Helical" evidence="1">
    <location>
        <begin position="160"/>
        <end position="180"/>
    </location>
</feature>
<dbReference type="STRING" id="71999.KPaMU14_08805"/>
<organism evidence="2 3">
    <name type="scientific">Kocuria palustris PEL</name>
    <dbReference type="NCBI Taxonomy" id="1236550"/>
    <lineage>
        <taxon>Bacteria</taxon>
        <taxon>Bacillati</taxon>
        <taxon>Actinomycetota</taxon>
        <taxon>Actinomycetes</taxon>
        <taxon>Micrococcales</taxon>
        <taxon>Micrococcaceae</taxon>
        <taxon>Kocuria</taxon>
    </lineage>
</organism>
<feature type="transmembrane region" description="Helical" evidence="1">
    <location>
        <begin position="104"/>
        <end position="123"/>
    </location>
</feature>
<feature type="transmembrane region" description="Helical" evidence="1">
    <location>
        <begin position="264"/>
        <end position="287"/>
    </location>
</feature>
<feature type="transmembrane region" description="Helical" evidence="1">
    <location>
        <begin position="192"/>
        <end position="212"/>
    </location>
</feature>
<keyword evidence="3" id="KW-1185">Reference proteome</keyword>
<comment type="caution">
    <text evidence="2">The sequence shown here is derived from an EMBL/GenBank/DDBJ whole genome shotgun (WGS) entry which is preliminary data.</text>
</comment>
<feature type="transmembrane region" description="Helical" evidence="1">
    <location>
        <begin position="294"/>
        <end position="311"/>
    </location>
</feature>
<sequence length="349" mass="35320">MPSTDAVQQIAEQPAAVVTAPAQTHSPVTVLIAQIAAVLAGGAMAVQSRVNGELGARTGDSVAAGLTGFSVGFVIVLLGTALIPAGRRGLITALGAFRARRLPAVFLLSGVFGAFLVVVQTVTTPMVGVSVFILGMVVGQSVGGLGVDRAGIGPGGMKPLTGWRLLGTGIIVISVLIAQLPHFGDDGAEARSPALVLALLLLPVLAGLGSALQTAFNGRIGAEAGTPITPTVLNFAVGVLSLIIATVIHRLTADLPPWQFPPQWWLYLGGVCGVVFVAAGAVLSRIIGILRTSLSLTAGMLTGALLLDLLVPTSGAVIAPLTVLGTALTFVGLVVVSLPWKRRGAVVRT</sequence>
<feature type="transmembrane region" description="Helical" evidence="1">
    <location>
        <begin position="232"/>
        <end position="252"/>
    </location>
</feature>
<keyword evidence="1" id="KW-0472">Membrane</keyword>
<dbReference type="Proteomes" id="UP000009877">
    <property type="component" value="Unassembled WGS sequence"/>
</dbReference>
<dbReference type="GO" id="GO:0005886">
    <property type="term" value="C:plasma membrane"/>
    <property type="evidence" value="ECO:0007669"/>
    <property type="project" value="TreeGrafter"/>
</dbReference>
<reference evidence="2 3" key="1">
    <citation type="journal article" date="2014" name="Genome Announc.">
        <title>Draft Genome Sequence of Kocuria palustris PEL.</title>
        <authorList>
            <person name="Sharma G."/>
            <person name="Khatri I."/>
            <person name="Subramanian S."/>
        </authorList>
    </citation>
    <scope>NUCLEOTIDE SEQUENCE [LARGE SCALE GENOMIC DNA]</scope>
    <source>
        <strain evidence="2 3">PEL</strain>
    </source>
</reference>
<evidence type="ECO:0000256" key="1">
    <source>
        <dbReference type="SAM" id="Phobius"/>
    </source>
</evidence>
<feature type="transmembrane region" description="Helical" evidence="1">
    <location>
        <begin position="62"/>
        <end position="83"/>
    </location>
</feature>
<keyword evidence="1" id="KW-0812">Transmembrane</keyword>
<proteinExistence type="predicted"/>
<dbReference type="PANTHER" id="PTHR34821:SF2">
    <property type="entry name" value="INNER MEMBRANE PROTEIN YDCZ"/>
    <property type="match status" value="1"/>
</dbReference>
<dbReference type="RefSeq" id="WP_006214995.1">
    <property type="nucleotide sequence ID" value="NZ_ANHZ02000016.1"/>
</dbReference>
<feature type="transmembrane region" description="Helical" evidence="1">
    <location>
        <begin position="317"/>
        <end position="340"/>
    </location>
</feature>
<protein>
    <recommendedName>
        <fullName evidence="4">Inner membrane protein</fullName>
    </recommendedName>
</protein>
<accession>M2XB25</accession>
<evidence type="ECO:0008006" key="4">
    <source>
        <dbReference type="Google" id="ProtNLM"/>
    </source>
</evidence>
<evidence type="ECO:0000313" key="2">
    <source>
        <dbReference type="EMBL" id="EME36281.1"/>
    </source>
</evidence>
<evidence type="ECO:0000313" key="3">
    <source>
        <dbReference type="Proteomes" id="UP000009877"/>
    </source>
</evidence>
<dbReference type="Pfam" id="PF04657">
    <property type="entry name" value="DMT_YdcZ"/>
    <property type="match status" value="2"/>
</dbReference>
<dbReference type="InterPro" id="IPR006750">
    <property type="entry name" value="YdcZ"/>
</dbReference>
<name>M2XB25_9MICC</name>
<feature type="transmembrane region" description="Helical" evidence="1">
    <location>
        <begin position="28"/>
        <end position="50"/>
    </location>
</feature>